<proteinExistence type="predicted"/>
<sequence length="179" mass="19765">MASHTKHSFDLRAVQEPKPMEIYSLERDPYSRRIVSHETRKIVVMSQLISFRCRKPGDRVAVCRAPMPVLAVAESVTSNEAASQTKKPGQPVGERRPAGRRRRDVLQVVTRSSILSALHAQLCATTSGSEIQQIVLSAHIDGATPASSAAGLGRDEQLRSPRKCKDIPHPDARLNLQER</sequence>
<protein>
    <submittedName>
        <fullName evidence="2">Uncharacterized protein</fullName>
    </submittedName>
</protein>
<feature type="compositionally biased region" description="Basic and acidic residues" evidence="1">
    <location>
        <begin position="153"/>
        <end position="179"/>
    </location>
</feature>
<evidence type="ECO:0000256" key="1">
    <source>
        <dbReference type="SAM" id="MobiDB-lite"/>
    </source>
</evidence>
<evidence type="ECO:0000313" key="3">
    <source>
        <dbReference type="Proteomes" id="UP001162060"/>
    </source>
</evidence>
<organism evidence="2 3">
    <name type="scientific">Peronospora matthiolae</name>
    <dbReference type="NCBI Taxonomy" id="2874970"/>
    <lineage>
        <taxon>Eukaryota</taxon>
        <taxon>Sar</taxon>
        <taxon>Stramenopiles</taxon>
        <taxon>Oomycota</taxon>
        <taxon>Peronosporomycetes</taxon>
        <taxon>Peronosporales</taxon>
        <taxon>Peronosporaceae</taxon>
        <taxon>Peronospora</taxon>
    </lineage>
</organism>
<gene>
    <name evidence="2" type="ORF">PM001_LOCUS15000</name>
</gene>
<comment type="caution">
    <text evidence="2">The sequence shown here is derived from an EMBL/GenBank/DDBJ whole genome shotgun (WGS) entry which is preliminary data.</text>
</comment>
<dbReference type="Proteomes" id="UP001162060">
    <property type="component" value="Unassembled WGS sequence"/>
</dbReference>
<evidence type="ECO:0000313" key="2">
    <source>
        <dbReference type="EMBL" id="CAK7929850.1"/>
    </source>
</evidence>
<reference evidence="2" key="1">
    <citation type="submission" date="2024-01" db="EMBL/GenBank/DDBJ databases">
        <authorList>
            <person name="Webb A."/>
        </authorList>
    </citation>
    <scope>NUCLEOTIDE SEQUENCE</scope>
    <source>
        <strain evidence="2">Pm1</strain>
    </source>
</reference>
<feature type="compositionally biased region" description="Polar residues" evidence="1">
    <location>
        <begin position="75"/>
        <end position="87"/>
    </location>
</feature>
<feature type="region of interest" description="Disordered" evidence="1">
    <location>
        <begin position="75"/>
        <end position="103"/>
    </location>
</feature>
<dbReference type="AlphaFoldDB" id="A0AAV1U908"/>
<feature type="region of interest" description="Disordered" evidence="1">
    <location>
        <begin position="145"/>
        <end position="179"/>
    </location>
</feature>
<accession>A0AAV1U908</accession>
<name>A0AAV1U908_9STRA</name>
<dbReference type="EMBL" id="CAKLBY020000153">
    <property type="protein sequence ID" value="CAK7929850.1"/>
    <property type="molecule type" value="Genomic_DNA"/>
</dbReference>